<reference evidence="3" key="1">
    <citation type="submission" date="2017-08" db="EMBL/GenBank/DDBJ databases">
        <title>Direct submision.</title>
        <authorList>
            <person name="Kim S.-J."/>
            <person name="Rhee S.-K."/>
        </authorList>
    </citation>
    <scope>NUCLEOTIDE SEQUENCE [LARGE SCALE GENOMIC DNA]</scope>
    <source>
        <strain evidence="3">GI5</strain>
    </source>
</reference>
<proteinExistence type="predicted"/>
<feature type="transmembrane region" description="Helical" evidence="1">
    <location>
        <begin position="113"/>
        <end position="131"/>
    </location>
</feature>
<dbReference type="Proteomes" id="UP000235116">
    <property type="component" value="Chromosome"/>
</dbReference>
<sequence length="239" mass="26901">MILFDLTLVDSLAFAWFLLCWIGYTQYSERTASRKNCLSSVLHIQRCGWMREMLDRENRVADASLLANLERNVSFFASSTLIILAGILTVLGATDRVMSLSEALPFTYKASKVAWELKLFLLMAIFVYAFFKFSWALRQYGFASVVIGMAPGASKVDVVDKAAFAKSAARVVSRAAYAFNLGLRSYYFGLAFLLWFINPWIFMVTTAWVVGVLYRREFHSKALKALLNTNKAIVGGESL</sequence>
<dbReference type="PANTHER" id="PTHR31881:SF6">
    <property type="entry name" value="OS09G0494600 PROTEIN"/>
    <property type="match status" value="1"/>
</dbReference>
<dbReference type="RefSeq" id="WP_101896174.1">
    <property type="nucleotide sequence ID" value="NZ_CP022684.1"/>
</dbReference>
<feature type="transmembrane region" description="Helical" evidence="1">
    <location>
        <begin position="73"/>
        <end position="93"/>
    </location>
</feature>
<organism evidence="2 3">
    <name type="scientific">Ketobacter alkanivorans</name>
    <dbReference type="NCBI Taxonomy" id="1917421"/>
    <lineage>
        <taxon>Bacteria</taxon>
        <taxon>Pseudomonadati</taxon>
        <taxon>Pseudomonadota</taxon>
        <taxon>Gammaproteobacteria</taxon>
        <taxon>Pseudomonadales</taxon>
        <taxon>Ketobacteraceae</taxon>
        <taxon>Ketobacter</taxon>
    </lineage>
</organism>
<dbReference type="AlphaFoldDB" id="A0A2K9LR37"/>
<gene>
    <name evidence="2" type="ORF">Kalk_01865</name>
</gene>
<dbReference type="InterPro" id="IPR006747">
    <property type="entry name" value="DUF599"/>
</dbReference>
<feature type="transmembrane region" description="Helical" evidence="1">
    <location>
        <begin position="186"/>
        <end position="214"/>
    </location>
</feature>
<evidence type="ECO:0000256" key="1">
    <source>
        <dbReference type="SAM" id="Phobius"/>
    </source>
</evidence>
<dbReference type="Pfam" id="PF04654">
    <property type="entry name" value="DUF599"/>
    <property type="match status" value="1"/>
</dbReference>
<evidence type="ECO:0008006" key="4">
    <source>
        <dbReference type="Google" id="ProtNLM"/>
    </source>
</evidence>
<dbReference type="KEGG" id="kak:Kalk_01865"/>
<keyword evidence="3" id="KW-1185">Reference proteome</keyword>
<evidence type="ECO:0000313" key="2">
    <source>
        <dbReference type="EMBL" id="AUM14806.1"/>
    </source>
</evidence>
<feature type="transmembrane region" description="Helical" evidence="1">
    <location>
        <begin position="7"/>
        <end position="24"/>
    </location>
</feature>
<protein>
    <recommendedName>
        <fullName evidence="4">DUF599 domain-containing protein</fullName>
    </recommendedName>
</protein>
<evidence type="ECO:0000313" key="3">
    <source>
        <dbReference type="Proteomes" id="UP000235116"/>
    </source>
</evidence>
<keyword evidence="1" id="KW-0472">Membrane</keyword>
<dbReference type="EMBL" id="CP022684">
    <property type="protein sequence ID" value="AUM14806.1"/>
    <property type="molecule type" value="Genomic_DNA"/>
</dbReference>
<keyword evidence="1" id="KW-1133">Transmembrane helix</keyword>
<accession>A0A2K9LR37</accession>
<keyword evidence="1" id="KW-0812">Transmembrane</keyword>
<name>A0A2K9LR37_9GAMM</name>
<dbReference type="PANTHER" id="PTHR31881">
    <property type="match status" value="1"/>
</dbReference>
<dbReference type="OrthoDB" id="8524743at2"/>